<evidence type="ECO:0000313" key="3">
    <source>
        <dbReference type="Proteomes" id="UP000799424"/>
    </source>
</evidence>
<proteinExistence type="predicted"/>
<organism evidence="2 3">
    <name type="scientific">Ophiobolus disseminans</name>
    <dbReference type="NCBI Taxonomy" id="1469910"/>
    <lineage>
        <taxon>Eukaryota</taxon>
        <taxon>Fungi</taxon>
        <taxon>Dikarya</taxon>
        <taxon>Ascomycota</taxon>
        <taxon>Pezizomycotina</taxon>
        <taxon>Dothideomycetes</taxon>
        <taxon>Pleosporomycetidae</taxon>
        <taxon>Pleosporales</taxon>
        <taxon>Pleosporineae</taxon>
        <taxon>Phaeosphaeriaceae</taxon>
        <taxon>Ophiobolus</taxon>
    </lineage>
</organism>
<protein>
    <submittedName>
        <fullName evidence="2">Uncharacterized protein</fullName>
    </submittedName>
</protein>
<evidence type="ECO:0000313" key="2">
    <source>
        <dbReference type="EMBL" id="KAF2822256.1"/>
    </source>
</evidence>
<feature type="compositionally biased region" description="Basic and acidic residues" evidence="1">
    <location>
        <begin position="126"/>
        <end position="137"/>
    </location>
</feature>
<evidence type="ECO:0000256" key="1">
    <source>
        <dbReference type="SAM" id="MobiDB-lite"/>
    </source>
</evidence>
<name>A0A6A6ZMZ3_9PLEO</name>
<gene>
    <name evidence="2" type="ORF">CC86DRAFT_385943</name>
</gene>
<dbReference type="Proteomes" id="UP000799424">
    <property type="component" value="Unassembled WGS sequence"/>
</dbReference>
<keyword evidence="3" id="KW-1185">Reference proteome</keyword>
<feature type="region of interest" description="Disordered" evidence="1">
    <location>
        <begin position="98"/>
        <end position="180"/>
    </location>
</feature>
<dbReference type="AlphaFoldDB" id="A0A6A6ZMZ3"/>
<reference evidence="2" key="1">
    <citation type="journal article" date="2020" name="Stud. Mycol.">
        <title>101 Dothideomycetes genomes: a test case for predicting lifestyles and emergence of pathogens.</title>
        <authorList>
            <person name="Haridas S."/>
            <person name="Albert R."/>
            <person name="Binder M."/>
            <person name="Bloem J."/>
            <person name="Labutti K."/>
            <person name="Salamov A."/>
            <person name="Andreopoulos B."/>
            <person name="Baker S."/>
            <person name="Barry K."/>
            <person name="Bills G."/>
            <person name="Bluhm B."/>
            <person name="Cannon C."/>
            <person name="Castanera R."/>
            <person name="Culley D."/>
            <person name="Daum C."/>
            <person name="Ezra D."/>
            <person name="Gonzalez J."/>
            <person name="Henrissat B."/>
            <person name="Kuo A."/>
            <person name="Liang C."/>
            <person name="Lipzen A."/>
            <person name="Lutzoni F."/>
            <person name="Magnuson J."/>
            <person name="Mondo S."/>
            <person name="Nolan M."/>
            <person name="Ohm R."/>
            <person name="Pangilinan J."/>
            <person name="Park H.-J."/>
            <person name="Ramirez L."/>
            <person name="Alfaro M."/>
            <person name="Sun H."/>
            <person name="Tritt A."/>
            <person name="Yoshinaga Y."/>
            <person name="Zwiers L.-H."/>
            <person name="Turgeon B."/>
            <person name="Goodwin S."/>
            <person name="Spatafora J."/>
            <person name="Crous P."/>
            <person name="Grigoriev I."/>
        </authorList>
    </citation>
    <scope>NUCLEOTIDE SEQUENCE</scope>
    <source>
        <strain evidence="2">CBS 113818</strain>
    </source>
</reference>
<dbReference type="EMBL" id="MU006235">
    <property type="protein sequence ID" value="KAF2822256.1"/>
    <property type="molecule type" value="Genomic_DNA"/>
</dbReference>
<sequence length="180" mass="20349">MPRSRLAEPITEEELRTLKFVNTCIRALACDSQKNESGIILTRLADGPYRATVAYYNTDLDLGYVLRPKNGKTRTEALLKLLTQVEMRGGEIFAQIRREELIQPIPDMNDETEDEDEDENEDEEADKDKNGDKKDKPEDEEDNSIIVVLPNSKAVAKPGKLPKITRQTHSNTKGAEEFEG</sequence>
<feature type="compositionally biased region" description="Acidic residues" evidence="1">
    <location>
        <begin position="108"/>
        <end position="125"/>
    </location>
</feature>
<accession>A0A6A6ZMZ3</accession>